<dbReference type="EMBL" id="WMBQ01000002">
    <property type="protein sequence ID" value="MTD95103.1"/>
    <property type="molecule type" value="Genomic_DNA"/>
</dbReference>
<protein>
    <submittedName>
        <fullName evidence="2">Uncharacterized protein</fullName>
    </submittedName>
</protein>
<sequence>MKSALAIVTALMLLSVPASADPRDEDDRHGRRDYRVHVSDDEYEEEFRVGNCKVEREWERDGDYREERECDHDD</sequence>
<reference evidence="2 3" key="1">
    <citation type="submission" date="2019-11" db="EMBL/GenBank/DDBJ databases">
        <title>Identification of a novel strain.</title>
        <authorList>
            <person name="Xu Q."/>
            <person name="Wang G."/>
        </authorList>
    </citation>
    <scope>NUCLEOTIDE SEQUENCE [LARGE SCALE GENOMIC DNA]</scope>
    <source>
        <strain evidence="3">xq</strain>
    </source>
</reference>
<proteinExistence type="predicted"/>
<keyword evidence="3" id="KW-1185">Reference proteome</keyword>
<dbReference type="AlphaFoldDB" id="A0A6I3KL73"/>
<comment type="caution">
    <text evidence="2">The sequence shown here is derived from an EMBL/GenBank/DDBJ whole genome shotgun (WGS) entry which is preliminary data.</text>
</comment>
<accession>A0A6I3KL73</accession>
<evidence type="ECO:0000256" key="1">
    <source>
        <dbReference type="SAM" id="SignalP"/>
    </source>
</evidence>
<gene>
    <name evidence="2" type="ORF">GIW81_12250</name>
</gene>
<name>A0A6I3KL73_9HYPH</name>
<evidence type="ECO:0000313" key="3">
    <source>
        <dbReference type="Proteomes" id="UP000440694"/>
    </source>
</evidence>
<evidence type="ECO:0000313" key="2">
    <source>
        <dbReference type="EMBL" id="MTD95103.1"/>
    </source>
</evidence>
<keyword evidence="1" id="KW-0732">Signal</keyword>
<dbReference type="Proteomes" id="UP000440694">
    <property type="component" value="Unassembled WGS sequence"/>
</dbReference>
<feature type="chain" id="PRO_5026209723" evidence="1">
    <location>
        <begin position="21"/>
        <end position="74"/>
    </location>
</feature>
<organism evidence="2 3">
    <name type="scientific">Hyphomicrobium album</name>
    <dbReference type="NCBI Taxonomy" id="2665159"/>
    <lineage>
        <taxon>Bacteria</taxon>
        <taxon>Pseudomonadati</taxon>
        <taxon>Pseudomonadota</taxon>
        <taxon>Alphaproteobacteria</taxon>
        <taxon>Hyphomicrobiales</taxon>
        <taxon>Hyphomicrobiaceae</taxon>
        <taxon>Hyphomicrobium</taxon>
    </lineage>
</organism>
<feature type="signal peptide" evidence="1">
    <location>
        <begin position="1"/>
        <end position="20"/>
    </location>
</feature>
<dbReference type="RefSeq" id="WP_154739679.1">
    <property type="nucleotide sequence ID" value="NZ_WMBQ01000002.1"/>
</dbReference>